<proteinExistence type="inferred from homology"/>
<dbReference type="AlphaFoldDB" id="A0A8H5IDZ0"/>
<dbReference type="EMBL" id="JAAOAQ010000762">
    <property type="protein sequence ID" value="KAF5535061.1"/>
    <property type="molecule type" value="Genomic_DNA"/>
</dbReference>
<dbReference type="PANTHER" id="PTHR42964">
    <property type="entry name" value="ENOYL-COA HYDRATASE"/>
    <property type="match status" value="1"/>
</dbReference>
<organism evidence="2 3">
    <name type="scientific">Fusarium phyllophilum</name>
    <dbReference type="NCBI Taxonomy" id="47803"/>
    <lineage>
        <taxon>Eukaryota</taxon>
        <taxon>Fungi</taxon>
        <taxon>Dikarya</taxon>
        <taxon>Ascomycota</taxon>
        <taxon>Pezizomycotina</taxon>
        <taxon>Sordariomycetes</taxon>
        <taxon>Hypocreomycetidae</taxon>
        <taxon>Hypocreales</taxon>
        <taxon>Nectriaceae</taxon>
        <taxon>Fusarium</taxon>
        <taxon>Fusarium fujikuroi species complex</taxon>
    </lineage>
</organism>
<dbReference type="OrthoDB" id="10253869at2759"/>
<accession>A0A8H5IDZ0</accession>
<gene>
    <name evidence="2" type="ORF">FPHYL_13274</name>
</gene>
<keyword evidence="3" id="KW-1185">Reference proteome</keyword>
<dbReference type="PANTHER" id="PTHR42964:SF1">
    <property type="entry name" value="POLYKETIDE BIOSYNTHESIS ENOYL-COA HYDRATASE PKSH-RELATED"/>
    <property type="match status" value="1"/>
</dbReference>
<dbReference type="InterPro" id="IPR051683">
    <property type="entry name" value="Enoyl-CoA_Hydratase/Isomerase"/>
</dbReference>
<name>A0A8H5IDZ0_9HYPO</name>
<dbReference type="InterPro" id="IPR001753">
    <property type="entry name" value="Enoyl-CoA_hydra/iso"/>
</dbReference>
<evidence type="ECO:0000313" key="2">
    <source>
        <dbReference type="EMBL" id="KAF5535061.1"/>
    </source>
</evidence>
<dbReference type="Gene3D" id="3.90.226.10">
    <property type="entry name" value="2-enoyl-CoA Hydratase, Chain A, domain 1"/>
    <property type="match status" value="1"/>
</dbReference>
<dbReference type="Pfam" id="PF00378">
    <property type="entry name" value="ECH_1"/>
    <property type="match status" value="1"/>
</dbReference>
<sequence>MDYSYSESVTVGLNDISSLDINSPRLLMPLTEVETRRNGYEVHQQTGTVQIQLDRPKKGNSLSLSMAENLKRLFQNLSTQHSVHRIILTGKGKYFCTGMDLSEELSECATQRCLALQGLFGAIDACTKTTVAVINGPAFGGGVGLAFACDIRIAVSTSFFCLSEVKLGLCPATVSKFIIREWGVGLARMAMLTARKIEPQTLHNVGALHAVASDEETLKLVTKHFLDELRHAAPQASAWCKVITRETCSESNDLDQLVRQIFEAMVATGSESEYGVAQFRVGCKNICWEEVE</sequence>
<evidence type="ECO:0000313" key="3">
    <source>
        <dbReference type="Proteomes" id="UP000582016"/>
    </source>
</evidence>
<dbReference type="CDD" id="cd06558">
    <property type="entry name" value="crotonase-like"/>
    <property type="match status" value="1"/>
</dbReference>
<keyword evidence="2" id="KW-0413">Isomerase</keyword>
<evidence type="ECO:0000256" key="1">
    <source>
        <dbReference type="ARBA" id="ARBA00005254"/>
    </source>
</evidence>
<comment type="caution">
    <text evidence="2">The sequence shown here is derived from an EMBL/GenBank/DDBJ whole genome shotgun (WGS) entry which is preliminary data.</text>
</comment>
<dbReference type="SUPFAM" id="SSF52096">
    <property type="entry name" value="ClpP/crotonase"/>
    <property type="match status" value="1"/>
</dbReference>
<protein>
    <submittedName>
        <fullName evidence="2">Enoyl hydratase isomerase family</fullName>
    </submittedName>
</protein>
<comment type="similarity">
    <text evidence="1">Belongs to the enoyl-CoA hydratase/isomerase family.</text>
</comment>
<reference evidence="2 3" key="1">
    <citation type="submission" date="2020-05" db="EMBL/GenBank/DDBJ databases">
        <title>Identification and distribution of gene clusters putatively required for synthesis of sphingolipid metabolism inhibitors in phylogenetically diverse species of the filamentous fungus Fusarium.</title>
        <authorList>
            <person name="Kim H.-S."/>
            <person name="Busman M."/>
            <person name="Brown D.W."/>
            <person name="Divon H."/>
            <person name="Uhlig S."/>
            <person name="Proctor R.H."/>
        </authorList>
    </citation>
    <scope>NUCLEOTIDE SEQUENCE [LARGE SCALE GENOMIC DNA]</scope>
    <source>
        <strain evidence="2 3">NRRL 13617</strain>
    </source>
</reference>
<dbReference type="InterPro" id="IPR029045">
    <property type="entry name" value="ClpP/crotonase-like_dom_sf"/>
</dbReference>
<dbReference type="GO" id="GO:0016853">
    <property type="term" value="F:isomerase activity"/>
    <property type="evidence" value="ECO:0007669"/>
    <property type="project" value="UniProtKB-KW"/>
</dbReference>
<dbReference type="Proteomes" id="UP000582016">
    <property type="component" value="Unassembled WGS sequence"/>
</dbReference>